<gene>
    <name evidence="7" type="ORF">S01H1_58061</name>
</gene>
<dbReference type="GO" id="GO:0051539">
    <property type="term" value="F:4 iron, 4 sulfur cluster binding"/>
    <property type="evidence" value="ECO:0007669"/>
    <property type="project" value="UniProtKB-KW"/>
</dbReference>
<dbReference type="Pfam" id="PF02754">
    <property type="entry name" value="CCG"/>
    <property type="match status" value="2"/>
</dbReference>
<evidence type="ECO:0000256" key="3">
    <source>
        <dbReference type="ARBA" id="ARBA00023002"/>
    </source>
</evidence>
<dbReference type="GO" id="GO:0046872">
    <property type="term" value="F:metal ion binding"/>
    <property type="evidence" value="ECO:0007669"/>
    <property type="project" value="UniProtKB-KW"/>
</dbReference>
<dbReference type="AlphaFoldDB" id="X0VE21"/>
<feature type="domain" description="Cysteine-rich" evidence="6">
    <location>
        <begin position="167"/>
        <end position="252"/>
    </location>
</feature>
<comment type="caution">
    <text evidence="7">The sequence shown here is derived from an EMBL/GenBank/DDBJ whole genome shotgun (WGS) entry which is preliminary data.</text>
</comment>
<evidence type="ECO:0000256" key="4">
    <source>
        <dbReference type="ARBA" id="ARBA00023004"/>
    </source>
</evidence>
<evidence type="ECO:0000256" key="1">
    <source>
        <dbReference type="ARBA" id="ARBA00022485"/>
    </source>
</evidence>
<keyword evidence="2" id="KW-0479">Metal-binding</keyword>
<evidence type="ECO:0000313" key="7">
    <source>
        <dbReference type="EMBL" id="GAG16590.1"/>
    </source>
</evidence>
<dbReference type="EMBL" id="BARS01037902">
    <property type="protein sequence ID" value="GAG16590.1"/>
    <property type="molecule type" value="Genomic_DNA"/>
</dbReference>
<feature type="domain" description="Cysteine-rich" evidence="6">
    <location>
        <begin position="35"/>
        <end position="125"/>
    </location>
</feature>
<keyword evidence="1" id="KW-0004">4Fe-4S</keyword>
<organism evidence="7">
    <name type="scientific">marine sediment metagenome</name>
    <dbReference type="NCBI Taxonomy" id="412755"/>
    <lineage>
        <taxon>unclassified sequences</taxon>
        <taxon>metagenomes</taxon>
        <taxon>ecological metagenomes</taxon>
    </lineage>
</organism>
<dbReference type="InterPro" id="IPR051460">
    <property type="entry name" value="HdrC_iron-sulfur_subunit"/>
</dbReference>
<keyword evidence="4" id="KW-0408">Iron</keyword>
<keyword evidence="3" id="KW-0560">Oxidoreductase</keyword>
<accession>X0VE21</accession>
<name>X0VE21_9ZZZZ</name>
<evidence type="ECO:0000259" key="6">
    <source>
        <dbReference type="Pfam" id="PF02754"/>
    </source>
</evidence>
<feature type="non-terminal residue" evidence="7">
    <location>
        <position position="1"/>
    </location>
</feature>
<dbReference type="GO" id="GO:0005886">
    <property type="term" value="C:plasma membrane"/>
    <property type="evidence" value="ECO:0007669"/>
    <property type="project" value="TreeGrafter"/>
</dbReference>
<dbReference type="PANTHER" id="PTHR43255:SF1">
    <property type="entry name" value="IRON-SULFUR-BINDING OXIDOREDUCTASE FADF-RELATED"/>
    <property type="match status" value="1"/>
</dbReference>
<evidence type="ECO:0000256" key="5">
    <source>
        <dbReference type="ARBA" id="ARBA00023014"/>
    </source>
</evidence>
<evidence type="ECO:0000256" key="2">
    <source>
        <dbReference type="ARBA" id="ARBA00022723"/>
    </source>
</evidence>
<sequence length="255" mass="28842">VIQTWGAMMTDPEIDRNRLDWLDRDLKVSDDSETLYFVGCLPYYEVQFKHLGIESLEIARAAVRILNHFGIEPQVLSDERCCGHDQIWEGDTATFDALARLNLKRFKASKAKQIITTCPECARTLGVDYPQRVGEHGMEVLHLTQFISRQLAASKIEWGSELKNGQVTYQDACRLGRHLGVYEEPRMLLRASGLDLVEMERAQRSSLCCGTSCWTACGQVSKNIQVERLREAKATGAELLITSCVKCQIHFKCAQ</sequence>
<keyword evidence="5" id="KW-0411">Iron-sulfur</keyword>
<dbReference type="InterPro" id="IPR004017">
    <property type="entry name" value="Cys_rich_dom"/>
</dbReference>
<feature type="non-terminal residue" evidence="7">
    <location>
        <position position="255"/>
    </location>
</feature>
<reference evidence="7" key="1">
    <citation type="journal article" date="2014" name="Front. Microbiol.">
        <title>High frequency of phylogenetically diverse reductive dehalogenase-homologous genes in deep subseafloor sedimentary metagenomes.</title>
        <authorList>
            <person name="Kawai M."/>
            <person name="Futagami T."/>
            <person name="Toyoda A."/>
            <person name="Takaki Y."/>
            <person name="Nishi S."/>
            <person name="Hori S."/>
            <person name="Arai W."/>
            <person name="Tsubouchi T."/>
            <person name="Morono Y."/>
            <person name="Uchiyama I."/>
            <person name="Ito T."/>
            <person name="Fujiyama A."/>
            <person name="Inagaki F."/>
            <person name="Takami H."/>
        </authorList>
    </citation>
    <scope>NUCLEOTIDE SEQUENCE</scope>
    <source>
        <strain evidence="7">Expedition CK06-06</strain>
    </source>
</reference>
<proteinExistence type="predicted"/>
<protein>
    <recommendedName>
        <fullName evidence="6">Cysteine-rich domain-containing protein</fullName>
    </recommendedName>
</protein>
<dbReference type="GO" id="GO:0016491">
    <property type="term" value="F:oxidoreductase activity"/>
    <property type="evidence" value="ECO:0007669"/>
    <property type="project" value="UniProtKB-KW"/>
</dbReference>
<dbReference type="PANTHER" id="PTHR43255">
    <property type="entry name" value="IRON-SULFUR-BINDING OXIDOREDUCTASE FADF-RELATED-RELATED"/>
    <property type="match status" value="1"/>
</dbReference>